<evidence type="ECO:0000313" key="5">
    <source>
        <dbReference type="EMBL" id="CAA7400996.1"/>
    </source>
</evidence>
<keyword evidence="4" id="KW-0052">Apoplast</keyword>
<dbReference type="Proteomes" id="UP000663760">
    <property type="component" value="Chromosome 8"/>
</dbReference>
<evidence type="ECO:0000256" key="4">
    <source>
        <dbReference type="RuleBase" id="RU363099"/>
    </source>
</evidence>
<reference evidence="5" key="1">
    <citation type="submission" date="2020-02" db="EMBL/GenBank/DDBJ databases">
        <authorList>
            <person name="Scholz U."/>
            <person name="Mascher M."/>
            <person name="Fiebig A."/>
        </authorList>
    </citation>
    <scope>NUCLEOTIDE SEQUENCE</scope>
</reference>
<dbReference type="InterPro" id="IPR044859">
    <property type="entry name" value="Allene_oxi_cyc_Dirigent"/>
</dbReference>
<dbReference type="InterPro" id="IPR004265">
    <property type="entry name" value="Dirigent"/>
</dbReference>
<keyword evidence="6" id="KW-1185">Reference proteome</keyword>
<name>A0A7I8KUK5_SPIIN</name>
<dbReference type="EMBL" id="LR746271">
    <property type="protein sequence ID" value="CAA7400996.1"/>
    <property type="molecule type" value="Genomic_DNA"/>
</dbReference>
<dbReference type="GO" id="GO:0009699">
    <property type="term" value="P:phenylpropanoid biosynthetic process"/>
    <property type="evidence" value="ECO:0007669"/>
    <property type="project" value="UniProtKB-ARBA"/>
</dbReference>
<gene>
    <name evidence="5" type="ORF">SI8410_08011674</name>
</gene>
<evidence type="ECO:0000256" key="2">
    <source>
        <dbReference type="ARBA" id="ARBA00011738"/>
    </source>
</evidence>
<sequence>MRMAAVRSPLARVAVFFLCLSLVIVQGYVVREESPHNLGKEKVTQLHFFFHDTVTGKNPTGALVAKPNGTFPFNFGSLIVIDDVLTTGVDRASKVIGNAQGFYALTGLTELSLVLAVDFGFTTGKYNGSSFSVMSRNPITSQTRELAVVGGRGQFRMARGVAFLTTRVLRGINAIVEYNVTLLHY</sequence>
<proteinExistence type="inferred from homology"/>
<feature type="chain" id="PRO_5029933845" description="Dirigent protein" evidence="4">
    <location>
        <begin position="28"/>
        <end position="185"/>
    </location>
</feature>
<comment type="subcellular location">
    <subcellularLocation>
        <location evidence="4">Secreted</location>
        <location evidence="4">Extracellular space</location>
        <location evidence="4">Apoplast</location>
    </subcellularLocation>
</comment>
<dbReference type="GO" id="GO:0048046">
    <property type="term" value="C:apoplast"/>
    <property type="evidence" value="ECO:0007669"/>
    <property type="project" value="UniProtKB-SubCell"/>
</dbReference>
<keyword evidence="4" id="KW-0732">Signal</keyword>
<dbReference type="Pfam" id="PF03018">
    <property type="entry name" value="Dirigent"/>
    <property type="match status" value="1"/>
</dbReference>
<comment type="function">
    <text evidence="4">Dirigent proteins impart stereoselectivity on the phenoxy radical-coupling reaction, yielding optically active lignans from two molecules of coniferyl alcohol in the biosynthesis of lignans, flavonolignans, and alkaloids and thus plays a central role in plant secondary metabolism.</text>
</comment>
<dbReference type="AlphaFoldDB" id="A0A7I8KUK5"/>
<feature type="signal peptide" evidence="4">
    <location>
        <begin position="1"/>
        <end position="27"/>
    </location>
</feature>
<protein>
    <recommendedName>
        <fullName evidence="4">Dirigent protein</fullName>
    </recommendedName>
</protein>
<evidence type="ECO:0000313" key="6">
    <source>
        <dbReference type="Proteomes" id="UP000663760"/>
    </source>
</evidence>
<keyword evidence="3 4" id="KW-0964">Secreted</keyword>
<comment type="similarity">
    <text evidence="1 4">Belongs to the plant dirigent protein family.</text>
</comment>
<dbReference type="Gene3D" id="2.40.480.10">
    <property type="entry name" value="Allene oxide cyclase-like"/>
    <property type="match status" value="1"/>
</dbReference>
<comment type="subunit">
    <text evidence="2 4">Homodimer.</text>
</comment>
<dbReference type="PANTHER" id="PTHR21495">
    <property type="entry name" value="NUCLEOPORIN-RELATED"/>
    <property type="match status" value="1"/>
</dbReference>
<organism evidence="5 6">
    <name type="scientific">Spirodela intermedia</name>
    <name type="common">Intermediate duckweed</name>
    <dbReference type="NCBI Taxonomy" id="51605"/>
    <lineage>
        <taxon>Eukaryota</taxon>
        <taxon>Viridiplantae</taxon>
        <taxon>Streptophyta</taxon>
        <taxon>Embryophyta</taxon>
        <taxon>Tracheophyta</taxon>
        <taxon>Spermatophyta</taxon>
        <taxon>Magnoliopsida</taxon>
        <taxon>Liliopsida</taxon>
        <taxon>Araceae</taxon>
        <taxon>Lemnoideae</taxon>
        <taxon>Spirodela</taxon>
    </lineage>
</organism>
<evidence type="ECO:0000256" key="1">
    <source>
        <dbReference type="ARBA" id="ARBA00010746"/>
    </source>
</evidence>
<evidence type="ECO:0000256" key="3">
    <source>
        <dbReference type="ARBA" id="ARBA00022525"/>
    </source>
</evidence>
<accession>A0A7I8KUK5</accession>
<dbReference type="OrthoDB" id="644695at2759"/>